<dbReference type="InterPro" id="IPR014001">
    <property type="entry name" value="Helicase_ATP-bd"/>
</dbReference>
<dbReference type="EMBL" id="CP001804">
    <property type="protein sequence ID" value="ACY13389.1"/>
    <property type="molecule type" value="Genomic_DNA"/>
</dbReference>
<dbReference type="SMART" id="SM00487">
    <property type="entry name" value="DEXDc"/>
    <property type="match status" value="1"/>
</dbReference>
<protein>
    <submittedName>
        <fullName evidence="7">Type III restriction protein res subunit</fullName>
    </submittedName>
</protein>
<dbReference type="Gene3D" id="3.40.50.300">
    <property type="entry name" value="P-loop containing nucleotide triphosphate hydrolases"/>
    <property type="match status" value="2"/>
</dbReference>
<keyword evidence="1" id="KW-0547">Nucleotide-binding</keyword>
<keyword evidence="3" id="KW-0347">Helicase</keyword>
<dbReference type="InterPro" id="IPR027417">
    <property type="entry name" value="P-loop_NTPase"/>
</dbReference>
<evidence type="ECO:0000313" key="7">
    <source>
        <dbReference type="EMBL" id="ACY13389.1"/>
    </source>
</evidence>
<dbReference type="CDD" id="cd18785">
    <property type="entry name" value="SF2_C"/>
    <property type="match status" value="1"/>
</dbReference>
<organism evidence="7 8">
    <name type="scientific">Haliangium ochraceum (strain DSM 14365 / JCM 11303 / SMP-2)</name>
    <dbReference type="NCBI Taxonomy" id="502025"/>
    <lineage>
        <taxon>Bacteria</taxon>
        <taxon>Pseudomonadati</taxon>
        <taxon>Myxococcota</taxon>
        <taxon>Polyangia</taxon>
        <taxon>Haliangiales</taxon>
        <taxon>Kofleriaceae</taxon>
        <taxon>Haliangium</taxon>
    </lineage>
</organism>
<feature type="domain" description="Helicase ATP-binding" evidence="5">
    <location>
        <begin position="117"/>
        <end position="265"/>
    </location>
</feature>
<dbReference type="InterPro" id="IPR006935">
    <property type="entry name" value="Helicase/UvrB_N"/>
</dbReference>
<dbReference type="InterPro" id="IPR050615">
    <property type="entry name" value="ATP-dep_DNA_Helicase"/>
</dbReference>
<proteinExistence type="predicted"/>
<dbReference type="AlphaFoldDB" id="D0LN18"/>
<reference evidence="7 8" key="1">
    <citation type="journal article" date="2010" name="Stand. Genomic Sci.">
        <title>Complete genome sequence of Haliangium ochraceum type strain (SMP-2).</title>
        <authorList>
            <consortium name="US DOE Joint Genome Institute (JGI-PGF)"/>
            <person name="Ivanova N."/>
            <person name="Daum C."/>
            <person name="Lang E."/>
            <person name="Abt B."/>
            <person name="Kopitz M."/>
            <person name="Saunders E."/>
            <person name="Lapidus A."/>
            <person name="Lucas S."/>
            <person name="Glavina Del Rio T."/>
            <person name="Nolan M."/>
            <person name="Tice H."/>
            <person name="Copeland A."/>
            <person name="Cheng J.F."/>
            <person name="Chen F."/>
            <person name="Bruce D."/>
            <person name="Goodwin L."/>
            <person name="Pitluck S."/>
            <person name="Mavromatis K."/>
            <person name="Pati A."/>
            <person name="Mikhailova N."/>
            <person name="Chen A."/>
            <person name="Palaniappan K."/>
            <person name="Land M."/>
            <person name="Hauser L."/>
            <person name="Chang Y.J."/>
            <person name="Jeffries C.D."/>
            <person name="Detter J.C."/>
            <person name="Brettin T."/>
            <person name="Rohde M."/>
            <person name="Goker M."/>
            <person name="Bristow J."/>
            <person name="Markowitz V."/>
            <person name="Eisen J.A."/>
            <person name="Hugenholtz P."/>
            <person name="Kyrpides N.C."/>
            <person name="Klenk H.P."/>
        </authorList>
    </citation>
    <scope>NUCLEOTIDE SEQUENCE [LARGE SCALE GENOMIC DNA]</scope>
    <source>
        <strain evidence="8">DSM 14365 / CIP 107738 / JCM 11303 / AJ 13395 / SMP-2</strain>
    </source>
</reference>
<feature type="domain" description="Helicase C-terminal" evidence="6">
    <location>
        <begin position="310"/>
        <end position="463"/>
    </location>
</feature>
<accession>D0LN18</accession>
<gene>
    <name evidence="7" type="ordered locus">Hoch_0773</name>
</gene>
<keyword evidence="8" id="KW-1185">Reference proteome</keyword>
<dbReference type="PROSITE" id="PS51192">
    <property type="entry name" value="HELICASE_ATP_BIND_1"/>
    <property type="match status" value="1"/>
</dbReference>
<name>D0LN18_HALO1</name>
<evidence type="ECO:0000256" key="1">
    <source>
        <dbReference type="ARBA" id="ARBA00022741"/>
    </source>
</evidence>
<evidence type="ECO:0000313" key="8">
    <source>
        <dbReference type="Proteomes" id="UP000001880"/>
    </source>
</evidence>
<keyword evidence="2" id="KW-0378">Hydrolase</keyword>
<dbReference type="HOGENOM" id="CLU_011771_2_1_7"/>
<dbReference type="Pfam" id="PF00271">
    <property type="entry name" value="Helicase_C"/>
    <property type="match status" value="1"/>
</dbReference>
<dbReference type="GO" id="GO:0016787">
    <property type="term" value="F:hydrolase activity"/>
    <property type="evidence" value="ECO:0007669"/>
    <property type="project" value="UniProtKB-KW"/>
</dbReference>
<dbReference type="PANTHER" id="PTHR11274">
    <property type="entry name" value="RAD25/XP-B DNA REPAIR HELICASE"/>
    <property type="match status" value="1"/>
</dbReference>
<dbReference type="SUPFAM" id="SSF52540">
    <property type="entry name" value="P-loop containing nucleoside triphosphate hydrolases"/>
    <property type="match status" value="1"/>
</dbReference>
<dbReference type="SMART" id="SM00490">
    <property type="entry name" value="HELICc"/>
    <property type="match status" value="1"/>
</dbReference>
<dbReference type="eggNOG" id="COG1061">
    <property type="taxonomic scope" value="Bacteria"/>
</dbReference>
<evidence type="ECO:0000256" key="3">
    <source>
        <dbReference type="ARBA" id="ARBA00022806"/>
    </source>
</evidence>
<dbReference type="InterPro" id="IPR001650">
    <property type="entry name" value="Helicase_C-like"/>
</dbReference>
<dbReference type="PROSITE" id="PS51194">
    <property type="entry name" value="HELICASE_CTER"/>
    <property type="match status" value="1"/>
</dbReference>
<dbReference type="GO" id="GO:0003677">
    <property type="term" value="F:DNA binding"/>
    <property type="evidence" value="ECO:0007669"/>
    <property type="project" value="InterPro"/>
</dbReference>
<dbReference type="STRING" id="502025.Hoch_0773"/>
<evidence type="ECO:0000256" key="2">
    <source>
        <dbReference type="ARBA" id="ARBA00022801"/>
    </source>
</evidence>
<dbReference type="PANTHER" id="PTHR11274:SF0">
    <property type="entry name" value="GENERAL TRANSCRIPTION AND DNA REPAIR FACTOR IIH HELICASE SUBUNIT XPB"/>
    <property type="match status" value="1"/>
</dbReference>
<dbReference type="GO" id="GO:0005524">
    <property type="term" value="F:ATP binding"/>
    <property type="evidence" value="ECO:0007669"/>
    <property type="project" value="UniProtKB-KW"/>
</dbReference>
<evidence type="ECO:0000259" key="5">
    <source>
        <dbReference type="PROSITE" id="PS51192"/>
    </source>
</evidence>
<dbReference type="Proteomes" id="UP000001880">
    <property type="component" value="Chromosome"/>
</dbReference>
<evidence type="ECO:0000259" key="6">
    <source>
        <dbReference type="PROSITE" id="PS51194"/>
    </source>
</evidence>
<sequence length="463" mass="50407">MRPSETVDAVVAGVIHFDPRQVHPRASERLWRELTFPNPAFLAAQRYGRRTDGIPEQICLIDIRLGRAMVPRGAVAIVRDALGEAGQSANFEDHRTLCAPVRFDFRFRLRDYQERAAATLAARVQGCAIMPCGSGKTVLGAATIARIGQPAIILVHTRDLVEQWLQTARDALGCRAGTIAGGTIEPADVTVATVQSLLAMDASTRRQLGQRFGTVVVDEAHRAPSRTFREVLSYLPGKYRFGLTATPKRSDGLTAMLNLCIGPELFRIGHRELVDAGHLVVPRVVAVETGTAVGARSHAAVVSELAQHTRRNQQLVSLVTREARAGCSVLVLSGRVAHCEQLAESLVADGVEAVALTSRMPKHKRSDVLERFRAGTLRVVCATSLADEGLDVARLERLILATPARAEGRTVQRLGRLMRPHPDKRPPVLYDLVDDMPLARNQFAAREQAYRQVLGAHAANTGG</sequence>
<dbReference type="Pfam" id="PF04851">
    <property type="entry name" value="ResIII"/>
    <property type="match status" value="1"/>
</dbReference>
<dbReference type="CDD" id="cd17926">
    <property type="entry name" value="DEXHc_RE"/>
    <property type="match status" value="1"/>
</dbReference>
<evidence type="ECO:0000256" key="4">
    <source>
        <dbReference type="ARBA" id="ARBA00022840"/>
    </source>
</evidence>
<dbReference type="GO" id="GO:0004386">
    <property type="term" value="F:helicase activity"/>
    <property type="evidence" value="ECO:0007669"/>
    <property type="project" value="UniProtKB-KW"/>
</dbReference>
<keyword evidence="4" id="KW-0067">ATP-binding</keyword>
<dbReference type="OrthoDB" id="9804086at2"/>
<dbReference type="RefSeq" id="WP_012826012.1">
    <property type="nucleotide sequence ID" value="NC_013440.1"/>
</dbReference>
<dbReference type="KEGG" id="hoh:Hoch_0773"/>